<keyword evidence="2" id="KW-1185">Reference proteome</keyword>
<accession>A0AAW2GFD4</accession>
<sequence length="203" mass="24034">MVEPRWSIKCTNSTLDLLDPSDDFYTDLKTQHKRRCWKYFCWCRRHTISVICINETRKLYWFNCRNVQEKVTYGSGEGYYHKLLRLVNDALSAWAQRYIDGLSVARREIMLRINGSAENNMKLLKEGCYCHYHPHMTADACNADFLRRVVSFWADESLRGIRERLRGMMNITKKVENTNRESFYISSGRNASLDIVYVPEIHI</sequence>
<comment type="caution">
    <text evidence="1">The sequence shown here is derived from an EMBL/GenBank/DDBJ whole genome shotgun (WGS) entry which is preliminary data.</text>
</comment>
<dbReference type="EMBL" id="JADYXP020000004">
    <property type="protein sequence ID" value="KAL0126703.1"/>
    <property type="molecule type" value="Genomic_DNA"/>
</dbReference>
<proteinExistence type="predicted"/>
<dbReference type="Proteomes" id="UP001430953">
    <property type="component" value="Unassembled WGS sequence"/>
</dbReference>
<reference evidence="1 2" key="1">
    <citation type="submission" date="2023-03" db="EMBL/GenBank/DDBJ databases">
        <title>High recombination rates correlate with genetic variation in Cardiocondyla obscurior ants.</title>
        <authorList>
            <person name="Errbii M."/>
        </authorList>
    </citation>
    <scope>NUCLEOTIDE SEQUENCE [LARGE SCALE GENOMIC DNA]</scope>
    <source>
        <strain evidence="1">Alpha-2009</strain>
        <tissue evidence="1">Whole body</tissue>
    </source>
</reference>
<evidence type="ECO:0000313" key="2">
    <source>
        <dbReference type="Proteomes" id="UP001430953"/>
    </source>
</evidence>
<gene>
    <name evidence="1" type="ORF">PUN28_005218</name>
</gene>
<evidence type="ECO:0000313" key="1">
    <source>
        <dbReference type="EMBL" id="KAL0126703.1"/>
    </source>
</evidence>
<dbReference type="AlphaFoldDB" id="A0AAW2GFD4"/>
<organism evidence="1 2">
    <name type="scientific">Cardiocondyla obscurior</name>
    <dbReference type="NCBI Taxonomy" id="286306"/>
    <lineage>
        <taxon>Eukaryota</taxon>
        <taxon>Metazoa</taxon>
        <taxon>Ecdysozoa</taxon>
        <taxon>Arthropoda</taxon>
        <taxon>Hexapoda</taxon>
        <taxon>Insecta</taxon>
        <taxon>Pterygota</taxon>
        <taxon>Neoptera</taxon>
        <taxon>Endopterygota</taxon>
        <taxon>Hymenoptera</taxon>
        <taxon>Apocrita</taxon>
        <taxon>Aculeata</taxon>
        <taxon>Formicoidea</taxon>
        <taxon>Formicidae</taxon>
        <taxon>Myrmicinae</taxon>
        <taxon>Cardiocondyla</taxon>
    </lineage>
</organism>
<protein>
    <submittedName>
        <fullName evidence="1">Uncharacterized protein</fullName>
    </submittedName>
</protein>
<name>A0AAW2GFD4_9HYME</name>